<dbReference type="GO" id="GO:0043123">
    <property type="term" value="P:positive regulation of canonical NF-kappaB signal transduction"/>
    <property type="evidence" value="ECO:0007669"/>
    <property type="project" value="TreeGrafter"/>
</dbReference>
<dbReference type="InterPro" id="IPR011009">
    <property type="entry name" value="Kinase-like_dom_sf"/>
</dbReference>
<accession>A0A1I8IHR8</accession>
<reference evidence="12" key="1">
    <citation type="submission" date="2016-11" db="UniProtKB">
        <authorList>
            <consortium name="WormBaseParasite"/>
        </authorList>
    </citation>
    <scope>IDENTIFICATION</scope>
</reference>
<dbReference type="SUPFAM" id="SSF56112">
    <property type="entry name" value="Protein kinase-like (PK-like)"/>
    <property type="match status" value="1"/>
</dbReference>
<dbReference type="InterPro" id="IPR001245">
    <property type="entry name" value="Ser-Thr/Tyr_kinase_cat_dom"/>
</dbReference>
<dbReference type="AlphaFoldDB" id="A0A1I8IHR8"/>
<keyword evidence="6 7" id="KW-0067">ATP-binding</keyword>
<evidence type="ECO:0000256" key="9">
    <source>
        <dbReference type="SAM" id="Coils"/>
    </source>
</evidence>
<name>A0A1I8IHR8_9PLAT</name>
<dbReference type="InterPro" id="IPR017441">
    <property type="entry name" value="Protein_kinase_ATP_BS"/>
</dbReference>
<keyword evidence="3" id="KW-0808">Transferase</keyword>
<keyword evidence="11" id="KW-1185">Reference proteome</keyword>
<evidence type="ECO:0000259" key="10">
    <source>
        <dbReference type="PROSITE" id="PS50011"/>
    </source>
</evidence>
<evidence type="ECO:0000256" key="4">
    <source>
        <dbReference type="ARBA" id="ARBA00022741"/>
    </source>
</evidence>
<dbReference type="GO" id="GO:0019899">
    <property type="term" value="F:enzyme binding"/>
    <property type="evidence" value="ECO:0007669"/>
    <property type="project" value="UniProtKB-ARBA"/>
</dbReference>
<feature type="domain" description="Protein kinase" evidence="10">
    <location>
        <begin position="19"/>
        <end position="284"/>
    </location>
</feature>
<dbReference type="WBParaSite" id="maker-uti_cns_0012668-snap-gene-0.4-mRNA-1">
    <property type="protein sequence ID" value="maker-uti_cns_0012668-snap-gene-0.4-mRNA-1"/>
    <property type="gene ID" value="maker-uti_cns_0012668-snap-gene-0.4"/>
</dbReference>
<feature type="coiled-coil region" evidence="9">
    <location>
        <begin position="408"/>
        <end position="454"/>
    </location>
</feature>
<proteinExistence type="inferred from homology"/>
<dbReference type="PROSITE" id="PS50011">
    <property type="entry name" value="PROTEIN_KINASE_DOM"/>
    <property type="match status" value="1"/>
</dbReference>
<dbReference type="PROSITE" id="PS00108">
    <property type="entry name" value="PROTEIN_KINASE_ST"/>
    <property type="match status" value="1"/>
</dbReference>
<organism evidence="11 12">
    <name type="scientific">Macrostomum lignano</name>
    <dbReference type="NCBI Taxonomy" id="282301"/>
    <lineage>
        <taxon>Eukaryota</taxon>
        <taxon>Metazoa</taxon>
        <taxon>Spiralia</taxon>
        <taxon>Lophotrochozoa</taxon>
        <taxon>Platyhelminthes</taxon>
        <taxon>Rhabditophora</taxon>
        <taxon>Macrostomorpha</taxon>
        <taxon>Macrostomida</taxon>
        <taxon>Macrostomidae</taxon>
        <taxon>Macrostomum</taxon>
    </lineage>
</organism>
<dbReference type="PANTHER" id="PTHR46716:SF1">
    <property type="entry name" value="MITOGEN-ACTIVATED PROTEIN KINASE KINASE KINASE 7"/>
    <property type="match status" value="1"/>
</dbReference>
<dbReference type="PANTHER" id="PTHR46716">
    <property type="entry name" value="MITOGEN-ACTIVATED PROTEIN KINASE KINASE KINASE 7"/>
    <property type="match status" value="1"/>
</dbReference>
<dbReference type="GO" id="GO:0004709">
    <property type="term" value="F:MAP kinase kinase kinase activity"/>
    <property type="evidence" value="ECO:0007669"/>
    <property type="project" value="TreeGrafter"/>
</dbReference>
<dbReference type="Gene3D" id="3.30.200.20">
    <property type="entry name" value="Phosphorylase Kinase, domain 1"/>
    <property type="match status" value="1"/>
</dbReference>
<evidence type="ECO:0000256" key="8">
    <source>
        <dbReference type="RuleBase" id="RU000304"/>
    </source>
</evidence>
<dbReference type="GO" id="GO:0006955">
    <property type="term" value="P:immune response"/>
    <property type="evidence" value="ECO:0007669"/>
    <property type="project" value="TreeGrafter"/>
</dbReference>
<protein>
    <submittedName>
        <fullName evidence="12">Mitogen-activated protein kinase kinase kinase</fullName>
    </submittedName>
</protein>
<comment type="similarity">
    <text evidence="1">Belongs to the protein kinase superfamily. STE Ser/Thr protein kinase family. MAP kinase kinase kinase subfamily.</text>
</comment>
<evidence type="ECO:0000256" key="3">
    <source>
        <dbReference type="ARBA" id="ARBA00022679"/>
    </source>
</evidence>
<dbReference type="Gene3D" id="1.10.510.10">
    <property type="entry name" value="Transferase(Phosphotransferase) domain 1"/>
    <property type="match status" value="1"/>
</dbReference>
<dbReference type="Pfam" id="PF07714">
    <property type="entry name" value="PK_Tyr_Ser-Thr"/>
    <property type="match status" value="1"/>
</dbReference>
<evidence type="ECO:0000256" key="1">
    <source>
        <dbReference type="ARBA" id="ARBA00006529"/>
    </source>
</evidence>
<dbReference type="SMART" id="SM00220">
    <property type="entry name" value="S_TKc"/>
    <property type="match status" value="1"/>
</dbReference>
<dbReference type="InterPro" id="IPR000719">
    <property type="entry name" value="Prot_kinase_dom"/>
</dbReference>
<keyword evidence="4 7" id="KW-0547">Nucleotide-binding</keyword>
<evidence type="ECO:0000256" key="2">
    <source>
        <dbReference type="ARBA" id="ARBA00022527"/>
    </source>
</evidence>
<dbReference type="PROSITE" id="PS00107">
    <property type="entry name" value="PROTEIN_KINASE_ATP"/>
    <property type="match status" value="1"/>
</dbReference>
<evidence type="ECO:0000313" key="11">
    <source>
        <dbReference type="Proteomes" id="UP000095280"/>
    </source>
</evidence>
<dbReference type="CDD" id="cd13999">
    <property type="entry name" value="STKc_MAP3K-like"/>
    <property type="match status" value="1"/>
</dbReference>
<dbReference type="GO" id="GO:0007254">
    <property type="term" value="P:JNK cascade"/>
    <property type="evidence" value="ECO:0007669"/>
    <property type="project" value="TreeGrafter"/>
</dbReference>
<evidence type="ECO:0000313" key="12">
    <source>
        <dbReference type="WBParaSite" id="maker-uti_cns_0012668-snap-gene-0.4-mRNA-1"/>
    </source>
</evidence>
<keyword evidence="5" id="KW-0418">Kinase</keyword>
<keyword evidence="9" id="KW-0175">Coiled coil</keyword>
<dbReference type="Proteomes" id="UP000095280">
    <property type="component" value="Unplaced"/>
</dbReference>
<dbReference type="InterPro" id="IPR008271">
    <property type="entry name" value="Ser/Thr_kinase_AS"/>
</dbReference>
<evidence type="ECO:0000256" key="6">
    <source>
        <dbReference type="ARBA" id="ARBA00022840"/>
    </source>
</evidence>
<evidence type="ECO:0000256" key="7">
    <source>
        <dbReference type="PROSITE-ProRule" id="PRU10141"/>
    </source>
</evidence>
<evidence type="ECO:0000256" key="5">
    <source>
        <dbReference type="ARBA" id="ARBA00022777"/>
    </source>
</evidence>
<keyword evidence="2 8" id="KW-0723">Serine/threonine-protein kinase</keyword>
<dbReference type="GO" id="GO:0005524">
    <property type="term" value="F:ATP binding"/>
    <property type="evidence" value="ECO:0007669"/>
    <property type="project" value="UniProtKB-UniRule"/>
</dbReference>
<sequence>MSSTTDHQMVMVIQPDDIRRGHEQLGRGTYGTVYRGRWQGIDVAIKLFDAQRDVASLQKEMSLLARCQHPNIVRLFGVWLGPTEGERPSSAGSASDFACPYYVMELADSGTVADVVHNRPTHRAGFLLVPACAKAVAYLHAHQPRPIIHRDLKSMNLLLFNAGRVLKVCDFGTVREQSTDMTSSKGTVAWMAPEILTNNRYSPSVDVYSLGMVMWEVLARSRPFKDMNSYSIMFHIHAGQRPPQFRDCPETLRNLLAACLHQEPSRRPPITGLVELLGLVAPRLPGYHDGLIEPQTEASFTVDGKVGSSAAGGVGEVGTSKDSRPMDEALIDADVEVTEDPPPPSMVIPEASPAPAAGASMSLRPDQLQLMRVIWEELPVELLPPQALPGHTESEAIFAEHQRLLNEYTTEQMTLMRLTQEQKDLEQNLLQLVSREQLLELLELKQRLDELRRSQGGTSSATAAAVGPAQRSLSALELNFPS</sequence>
<feature type="binding site" evidence="7">
    <location>
        <position position="46"/>
    </location>
    <ligand>
        <name>ATP</name>
        <dbReference type="ChEBI" id="CHEBI:30616"/>
    </ligand>
</feature>
<dbReference type="PRINTS" id="PR00109">
    <property type="entry name" value="TYRKINASE"/>
</dbReference>